<feature type="transmembrane region" description="Helical" evidence="7">
    <location>
        <begin position="20"/>
        <end position="38"/>
    </location>
</feature>
<evidence type="ECO:0000256" key="5">
    <source>
        <dbReference type="ARBA" id="ARBA00023136"/>
    </source>
</evidence>
<evidence type="ECO:0000313" key="9">
    <source>
        <dbReference type="EMBL" id="KAI5060775.1"/>
    </source>
</evidence>
<evidence type="ECO:0000313" key="10">
    <source>
        <dbReference type="Proteomes" id="UP000886520"/>
    </source>
</evidence>
<protein>
    <recommendedName>
        <fullName evidence="8">Integral membrane bound transporter domain-containing protein</fullName>
    </recommendedName>
</protein>
<feature type="transmembrane region" description="Helical" evidence="7">
    <location>
        <begin position="97"/>
        <end position="115"/>
    </location>
</feature>
<dbReference type="PANTHER" id="PTHR30509">
    <property type="entry name" value="P-HYDROXYBENZOIC ACID EFFLUX PUMP SUBUNIT-RELATED"/>
    <property type="match status" value="1"/>
</dbReference>
<dbReference type="Pfam" id="PF13515">
    <property type="entry name" value="FUSC_2"/>
    <property type="match status" value="1"/>
</dbReference>
<dbReference type="GO" id="GO:0005886">
    <property type="term" value="C:plasma membrane"/>
    <property type="evidence" value="ECO:0007669"/>
    <property type="project" value="UniProtKB-SubCell"/>
</dbReference>
<evidence type="ECO:0000256" key="3">
    <source>
        <dbReference type="ARBA" id="ARBA00022692"/>
    </source>
</evidence>
<dbReference type="Proteomes" id="UP000886520">
    <property type="component" value="Chromosome 24"/>
</dbReference>
<reference evidence="9" key="1">
    <citation type="submission" date="2021-01" db="EMBL/GenBank/DDBJ databases">
        <title>Adiantum capillus-veneris genome.</title>
        <authorList>
            <person name="Fang Y."/>
            <person name="Liao Q."/>
        </authorList>
    </citation>
    <scope>NUCLEOTIDE SEQUENCE</scope>
    <source>
        <strain evidence="9">H3</strain>
        <tissue evidence="9">Leaf</tissue>
    </source>
</reference>
<evidence type="ECO:0000256" key="7">
    <source>
        <dbReference type="SAM" id="Phobius"/>
    </source>
</evidence>
<keyword evidence="2" id="KW-1003">Cell membrane</keyword>
<evidence type="ECO:0000256" key="4">
    <source>
        <dbReference type="ARBA" id="ARBA00022989"/>
    </source>
</evidence>
<feature type="transmembrane region" description="Helical" evidence="7">
    <location>
        <begin position="44"/>
        <end position="60"/>
    </location>
</feature>
<comment type="subcellular location">
    <subcellularLocation>
        <location evidence="1">Cell membrane</location>
        <topology evidence="1">Multi-pass membrane protein</topology>
    </subcellularLocation>
</comment>
<feature type="transmembrane region" description="Helical" evidence="7">
    <location>
        <begin position="72"/>
        <end position="91"/>
    </location>
</feature>
<sequence length="926" mass="102716">MFSVKASMHEKVFWRTRLSAAFRTAFGCILAGLILQLGTVHVKWATFPIFAYVMAVTVVGESTFGKALQDTIAVFTGTIQGVGMAMLVLQIVGTHRITLSVAIICISLSSFVIVYPHKTHIVAKRVALAHSAILYVTASIKQREMDAVRFPLQLAGTTMVGALSGMLALLLPFPHFAMCQVQSQVKLSIRIIAERLKLMVDSFCGDDAIKGLSLHLQARSLAKIGSTVDSEVVSKESDLGWEFPGFSEHLKHLTRGLKSLKEDLVGMESALTFDLNSTSSRRLHCVLKDCLVHLTDWACLALRHTSGNALKGFSQLQLIEEEGSEALSAFDEKLSLARQKLAYVNIQTVGDSVPDASSGKNIGEDLCYIQKSLQFSPEALFFLYNLKCFAKATGEMLQLSKGFMFEHAGKIEKSTYAQLCDPVRSHLPHVLHDKNSLEMEMHNPNACKFCNRFFDISSEQAQKKKSRLWWREIKHHVKSKLLSSHFRTAFKMSLAMGLGAILGSWFDRSKGYWADITLGLGFVGTAKGSSFKTAALRAQGTVAGSIYGLLVVLATKDFPFLRLVALIPWVVFTSFLRQSKLFGFSGAMSAFTGGVVILARTNKDSSDESFTVVRIVEAFMGMASFIVVELLVMPRRAAGIVKIELISGLGKMKSHVGAVLLMFSELRCAKCCASAVVDLKVQEKSLRRSLARLQELVKEATEEPQFWYSAFPSSTYSKLLEIQGRMVDFLHFSVCAFETIVETLSNADLGIQELHSAFDRTLFVLKENVLPLLEFLEDALQSNNTNGISERNPSGNMFKRDERLAGDKERLVERDKPVSMGGKAHSGRFLLRMRSMKENCFMEEFEKSYQILTSGILRTCSDEVRQQHMEECSNSLLLSLGALAFSFEGILKEALELEQGVHELLQLESPWSLIELWSSSGPPSKH</sequence>
<evidence type="ECO:0000259" key="8">
    <source>
        <dbReference type="Pfam" id="PF13515"/>
    </source>
</evidence>
<dbReference type="InterPro" id="IPR049453">
    <property type="entry name" value="Memb_transporter_dom"/>
</dbReference>
<comment type="caution">
    <text evidence="9">The sequence shown here is derived from an EMBL/GenBank/DDBJ whole genome shotgun (WGS) entry which is preliminary data.</text>
</comment>
<feature type="transmembrane region" description="Helical" evidence="7">
    <location>
        <begin position="152"/>
        <end position="173"/>
    </location>
</feature>
<keyword evidence="3 7" id="KW-0812">Transmembrane</keyword>
<keyword evidence="6" id="KW-0175">Coiled coil</keyword>
<keyword evidence="4 7" id="KW-1133">Transmembrane helix</keyword>
<evidence type="ECO:0000256" key="1">
    <source>
        <dbReference type="ARBA" id="ARBA00004651"/>
    </source>
</evidence>
<feature type="domain" description="Integral membrane bound transporter" evidence="8">
    <location>
        <begin position="499"/>
        <end position="627"/>
    </location>
</feature>
<feature type="transmembrane region" description="Helical" evidence="7">
    <location>
        <begin position="581"/>
        <end position="599"/>
    </location>
</feature>
<evidence type="ECO:0000256" key="2">
    <source>
        <dbReference type="ARBA" id="ARBA00022475"/>
    </source>
</evidence>
<accession>A0A9D4Z4D0</accession>
<keyword evidence="10" id="KW-1185">Reference proteome</keyword>
<dbReference type="PANTHER" id="PTHR30509:SF9">
    <property type="entry name" value="MULTIDRUG RESISTANCE PROTEIN MDTO"/>
    <property type="match status" value="1"/>
</dbReference>
<feature type="coiled-coil region" evidence="6">
    <location>
        <begin position="676"/>
        <end position="703"/>
    </location>
</feature>
<dbReference type="EMBL" id="JABFUD020000024">
    <property type="protein sequence ID" value="KAI5060775.1"/>
    <property type="molecule type" value="Genomic_DNA"/>
</dbReference>
<feature type="transmembrane region" description="Helical" evidence="7">
    <location>
        <begin position="560"/>
        <end position="576"/>
    </location>
</feature>
<proteinExistence type="predicted"/>
<organism evidence="9 10">
    <name type="scientific">Adiantum capillus-veneris</name>
    <name type="common">Maidenhair fern</name>
    <dbReference type="NCBI Taxonomy" id="13818"/>
    <lineage>
        <taxon>Eukaryota</taxon>
        <taxon>Viridiplantae</taxon>
        <taxon>Streptophyta</taxon>
        <taxon>Embryophyta</taxon>
        <taxon>Tracheophyta</taxon>
        <taxon>Polypodiopsida</taxon>
        <taxon>Polypodiidae</taxon>
        <taxon>Polypodiales</taxon>
        <taxon>Pteridineae</taxon>
        <taxon>Pteridaceae</taxon>
        <taxon>Vittarioideae</taxon>
        <taxon>Adiantum</taxon>
    </lineage>
</organism>
<gene>
    <name evidence="9" type="ORF">GOP47_0025195</name>
</gene>
<feature type="transmembrane region" description="Helical" evidence="7">
    <location>
        <begin position="611"/>
        <end position="632"/>
    </location>
</feature>
<dbReference type="AlphaFoldDB" id="A0A9D4Z4D0"/>
<name>A0A9D4Z4D0_ADICA</name>
<keyword evidence="5 7" id="KW-0472">Membrane</keyword>
<evidence type="ECO:0000256" key="6">
    <source>
        <dbReference type="SAM" id="Coils"/>
    </source>
</evidence>
<dbReference type="OrthoDB" id="68611at2759"/>